<keyword evidence="6" id="KW-1185">Reference proteome</keyword>
<dbReference type="Pfam" id="PF02338">
    <property type="entry name" value="OTU"/>
    <property type="match status" value="1"/>
</dbReference>
<protein>
    <recommendedName>
        <fullName evidence="4">OTU domain-containing protein</fullName>
    </recommendedName>
</protein>
<evidence type="ECO:0000256" key="2">
    <source>
        <dbReference type="ARBA" id="ARBA00022737"/>
    </source>
</evidence>
<reference evidence="5 6" key="1">
    <citation type="submission" date="2022-05" db="EMBL/GenBank/DDBJ databases">
        <authorList>
            <consortium name="Genoscope - CEA"/>
            <person name="William W."/>
        </authorList>
    </citation>
    <scope>NUCLEOTIDE SEQUENCE [LARGE SCALE GENOMIC DNA]</scope>
</reference>
<dbReference type="SMART" id="SM00364">
    <property type="entry name" value="LRR_BAC"/>
    <property type="match status" value="12"/>
</dbReference>
<feature type="compositionally biased region" description="Basic and acidic residues" evidence="3">
    <location>
        <begin position="518"/>
        <end position="538"/>
    </location>
</feature>
<dbReference type="CDD" id="cd03801">
    <property type="entry name" value="GT4_PimA-like"/>
    <property type="match status" value="1"/>
</dbReference>
<dbReference type="Pfam" id="PF23598">
    <property type="entry name" value="LRR_14"/>
    <property type="match status" value="2"/>
</dbReference>
<dbReference type="CDD" id="cd22758">
    <property type="entry name" value="OTU_232R-like"/>
    <property type="match status" value="1"/>
</dbReference>
<dbReference type="SUPFAM" id="SSF52058">
    <property type="entry name" value="L domain-like"/>
    <property type="match status" value="1"/>
</dbReference>
<dbReference type="InterPro" id="IPR003323">
    <property type="entry name" value="OTU_dom"/>
</dbReference>
<dbReference type="PROSITE" id="PS50802">
    <property type="entry name" value="OTU"/>
    <property type="match status" value="1"/>
</dbReference>
<sequence length="1674" mass="188869">MEDYSSAKLRAKVIENIVGRPTLNLDGKGLSRVPDAVTELSEVEELRLKDNNLTELPTSINKLNRLRWLYLDGNNLTELPAEIGDLKELEELDVTNNQLVGLPTSIQKLNRLQWLYLDGNNLTELPAEIGDLKELDHLSVSNNQLVGLPTSIQKLNGLQWLDVDGNNLTELPAEIGDLKGLWGLSVRNNQLIGLPTSIQKLNRLEKLYLRGNNLTELPAEIGNLKKLDHLNLSNNQLVGLPTSIQKLNRLQRLDLGGNNLTELPTEIGDLKELDHLSVSNNQLVGLPTSIQKPNRLQCLDLGGNNLTELPAEIGDLKELKSLNVSGNPLTIDAIKFALKLEKRGLSTDIAAPKEIEARGERAQLVYQRALRDGAVSVQRSRILLIGQDRAGKTSLKKSLIGLPFNRNENSTEGIEVDPSIFQVHTDEVKNWQPIDKSERGLGFLGCSKDVAQMVVEKLCFQEEENDAEIHNSDQLKNENYRTGTKADDAGERDDSFVNQVSNLTIGSLSKSLRRPLLRRPEVKKPRNDAVPDPKKEGVSEVTSSEPEHELMIDTTSPPDEITKRATEWIKYVKGKKRVTEKSVGSIELWDFAGQQLYYASHPVFLTSRAIYILVCNLSKSLHETAQPCVRQGNHNFTLENPNGETNLENLLSWLSTVHSITQMRRETCDDAEGKLRHLRPPVIIVGTHADKPFEDIATMKTKIQKAIAGKDYEGHVVRPIFSIDNSAKLIQRRLEKVFRKDKNIDGIQELRDKIMEVLRQEPYMKETIPTRWLNFEKVLNALLSKKVYHLNLRELQTYVRDNCFIKDEEEFITMVHFYHDLGIIIKHCSTVIVSAEWLIDLFKQLITIPPFNETEPKVSKLWQEVKESGVLSMELLHHVFSKFLLKGAAKDDILDLMEQFGLIAKFSPSKTDEKYFVPCQLRMPPDSICALVPSSSDPCPLYVYFVTGSVPHGLFTRLVSRLVRWCSEAGPAQPPTLYQNGAWFVIGRKIIHDLVLICKKQFIKFFVKQKKQCQKISVEDTSEVAVQVREFVEATLQTFSHDLLYLRGVQYEIRVACPYCQLEKCSGHNQVGCTHDDCLHLLELRQGDPLICKKKPSEEILTVRGQEKWFSEITSEEVYTPSLDTAQSHPGRSILKVALLANEWGSSKGGLSTINRTLAIHLAKHANVEVTILVPEFECGEEDKRTARGYNIAIKEAQRRPAFSDPLDWLSFPPKVLDIQVVIGHGAKVGRQAQIIRESHRCKWMQVVHTEPEELAMHKNYANAIAKGEGKNRAEVELCQIADLVVAVGPKLKKAFSSKLRSSHRDVFQLIPGSFAEFSDTKPATQDSGLKFHNWKPAPLILLKSEFPILMADDKQPRGHGKQDEVAEILLQTGISKNQLTVRSFVQSKERLKELFCEVDVAIMPSRTEGFGLTALEAMSAGLPILVSGNSGFGETLRGLTEGKSVVIDSDDPKEWAKAIGAIRQKPRIQRLEETRRLREVYDEMFSWKRQCQILVEKMWKMVYGDLTFHALQQIQLDARRETSQTELSLNLKTTAQEKGFVISENQGEGNCMFFALSEQLDVVKGMRMSHEEIRKTVVHYLMDHSTLPDGTELFQFVDGYSSWGAYVTSMMADGTWGDHVILHGAAKCFQTCIHVISSLPHHNDVMICPEYDDDSRLVLGHVHELHYVSLLPI</sequence>
<evidence type="ECO:0000256" key="3">
    <source>
        <dbReference type="SAM" id="MobiDB-lite"/>
    </source>
</evidence>
<evidence type="ECO:0000259" key="4">
    <source>
        <dbReference type="PROSITE" id="PS50802"/>
    </source>
</evidence>
<dbReference type="Gene3D" id="3.30.70.1390">
    <property type="entry name" value="ROC domain from the Parkinson's disease-associated leucine-rich repeat kinase 2"/>
    <property type="match status" value="1"/>
</dbReference>
<dbReference type="SMART" id="SM00369">
    <property type="entry name" value="LRR_TYP"/>
    <property type="match status" value="11"/>
</dbReference>
<dbReference type="Pfam" id="PF08477">
    <property type="entry name" value="Roc"/>
    <property type="match status" value="1"/>
</dbReference>
<dbReference type="InterPro" id="IPR036388">
    <property type="entry name" value="WH-like_DNA-bd_sf"/>
</dbReference>
<dbReference type="PANTHER" id="PTHR48051:SF1">
    <property type="entry name" value="RAS SUPPRESSOR PROTEIN 1"/>
    <property type="match status" value="1"/>
</dbReference>
<dbReference type="SUPFAM" id="SSF52540">
    <property type="entry name" value="P-loop containing nucleoside triphosphate hydrolases"/>
    <property type="match status" value="1"/>
</dbReference>
<evidence type="ECO:0000256" key="1">
    <source>
        <dbReference type="ARBA" id="ARBA00022614"/>
    </source>
</evidence>
<dbReference type="Gene3D" id="3.80.10.10">
    <property type="entry name" value="Ribonuclease Inhibitor"/>
    <property type="match status" value="1"/>
</dbReference>
<evidence type="ECO:0000313" key="5">
    <source>
        <dbReference type="EMBL" id="CAH3027983.1"/>
    </source>
</evidence>
<feature type="domain" description="OTU" evidence="4">
    <location>
        <begin position="1541"/>
        <end position="1674"/>
    </location>
</feature>
<dbReference type="InterPro" id="IPR055414">
    <property type="entry name" value="LRR_R13L4/SHOC2-like"/>
</dbReference>
<dbReference type="InterPro" id="IPR003591">
    <property type="entry name" value="Leu-rich_rpt_typical-subtyp"/>
</dbReference>
<keyword evidence="1" id="KW-0433">Leucine-rich repeat</keyword>
<dbReference type="Pfam" id="PF00560">
    <property type="entry name" value="LRR_1"/>
    <property type="match status" value="1"/>
</dbReference>
<dbReference type="InterPro" id="IPR038765">
    <property type="entry name" value="Papain-like_cys_pep_sf"/>
</dbReference>
<dbReference type="Gene3D" id="3.90.70.80">
    <property type="match status" value="1"/>
</dbReference>
<feature type="region of interest" description="Disordered" evidence="3">
    <location>
        <begin position="516"/>
        <end position="558"/>
    </location>
</feature>
<dbReference type="SUPFAM" id="SSF53756">
    <property type="entry name" value="UDP-Glycosyltransferase/glycogen phosphorylase"/>
    <property type="match status" value="1"/>
</dbReference>
<dbReference type="Pfam" id="PF20706">
    <property type="entry name" value="GT4-conflict"/>
    <property type="match status" value="2"/>
</dbReference>
<dbReference type="Gene3D" id="1.10.10.10">
    <property type="entry name" value="Winged helix-like DNA-binding domain superfamily/Winged helix DNA-binding domain"/>
    <property type="match status" value="1"/>
</dbReference>
<organism evidence="5 6">
    <name type="scientific">Porites evermanni</name>
    <dbReference type="NCBI Taxonomy" id="104178"/>
    <lineage>
        <taxon>Eukaryota</taxon>
        <taxon>Metazoa</taxon>
        <taxon>Cnidaria</taxon>
        <taxon>Anthozoa</taxon>
        <taxon>Hexacorallia</taxon>
        <taxon>Scleractinia</taxon>
        <taxon>Fungiina</taxon>
        <taxon>Poritidae</taxon>
        <taxon>Porites</taxon>
    </lineage>
</organism>
<dbReference type="InterPro" id="IPR001611">
    <property type="entry name" value="Leu-rich_rpt"/>
</dbReference>
<gene>
    <name evidence="5" type="ORF">PEVE_00032869</name>
</gene>
<proteinExistence type="predicted"/>
<dbReference type="InterPro" id="IPR032675">
    <property type="entry name" value="LRR_dom_sf"/>
</dbReference>
<dbReference type="SUPFAM" id="SSF54001">
    <property type="entry name" value="Cysteine proteinases"/>
    <property type="match status" value="1"/>
</dbReference>
<dbReference type="Gene3D" id="3.40.50.300">
    <property type="entry name" value="P-loop containing nucleotide triphosphate hydrolases"/>
    <property type="match status" value="1"/>
</dbReference>
<dbReference type="EMBL" id="CALNXI010000483">
    <property type="protein sequence ID" value="CAH3027983.1"/>
    <property type="molecule type" value="Genomic_DNA"/>
</dbReference>
<comment type="caution">
    <text evidence="5">The sequence shown here is derived from an EMBL/GenBank/DDBJ whole genome shotgun (WGS) entry which is preliminary data.</text>
</comment>
<dbReference type="PANTHER" id="PTHR48051">
    <property type="match status" value="1"/>
</dbReference>
<dbReference type="SMART" id="SM00365">
    <property type="entry name" value="LRR_SD22"/>
    <property type="match status" value="4"/>
</dbReference>
<dbReference type="Gene3D" id="3.40.50.2000">
    <property type="entry name" value="Glycogen Phosphorylase B"/>
    <property type="match status" value="1"/>
</dbReference>
<name>A0ABN8ME68_9CNID</name>
<accession>A0ABN8ME68</accession>
<dbReference type="Proteomes" id="UP001159427">
    <property type="component" value="Unassembled WGS sequence"/>
</dbReference>
<evidence type="ECO:0000313" key="6">
    <source>
        <dbReference type="Proteomes" id="UP001159427"/>
    </source>
</evidence>
<dbReference type="InterPro" id="IPR027417">
    <property type="entry name" value="P-loop_NTPase"/>
</dbReference>
<dbReference type="InterPro" id="IPR050216">
    <property type="entry name" value="LRR_domain-containing"/>
</dbReference>
<dbReference type="PROSITE" id="PS51450">
    <property type="entry name" value="LRR"/>
    <property type="match status" value="6"/>
</dbReference>
<keyword evidence="2" id="KW-0677">Repeat</keyword>